<evidence type="ECO:0000256" key="1">
    <source>
        <dbReference type="ARBA" id="ARBA00022737"/>
    </source>
</evidence>
<feature type="compositionally biased region" description="Acidic residues" evidence="4">
    <location>
        <begin position="382"/>
        <end position="401"/>
    </location>
</feature>
<feature type="compositionally biased region" description="Polar residues" evidence="4">
    <location>
        <begin position="312"/>
        <end position="330"/>
    </location>
</feature>
<feature type="domain" description="MyTH4" evidence="7">
    <location>
        <begin position="775"/>
        <end position="930"/>
    </location>
</feature>
<dbReference type="PROSITE" id="PS50057">
    <property type="entry name" value="FERM_3"/>
    <property type="match status" value="1"/>
</dbReference>
<reference evidence="8" key="1">
    <citation type="submission" date="2025-08" db="UniProtKB">
        <authorList>
            <consortium name="Ensembl"/>
        </authorList>
    </citation>
    <scope>IDENTIFICATION</scope>
</reference>
<dbReference type="GO" id="GO:0003779">
    <property type="term" value="F:actin binding"/>
    <property type="evidence" value="ECO:0007669"/>
    <property type="project" value="TreeGrafter"/>
</dbReference>
<dbReference type="InterPro" id="IPR000857">
    <property type="entry name" value="MyTH4_dom"/>
</dbReference>
<dbReference type="PANTHER" id="PTHR22903">
    <property type="entry name" value="PLEKHH PROTEIN"/>
    <property type="match status" value="1"/>
</dbReference>
<dbReference type="InterPro" id="IPR014352">
    <property type="entry name" value="FERM/acyl-CoA-bd_prot_sf"/>
</dbReference>
<evidence type="ECO:0000313" key="8">
    <source>
        <dbReference type="Ensembl" id="ENSAMXP00005054069.1"/>
    </source>
</evidence>
<evidence type="ECO:0000259" key="7">
    <source>
        <dbReference type="PROSITE" id="PS51016"/>
    </source>
</evidence>
<dbReference type="Ensembl" id="ENSAMXT00005058471.1">
    <property type="protein sequence ID" value="ENSAMXP00005054069.1"/>
    <property type="gene ID" value="ENSAMXG00005024172.1"/>
</dbReference>
<name>A0A8B9LNB1_ASTMX</name>
<keyword evidence="2 3" id="KW-0175">Coiled coil</keyword>
<dbReference type="InterPro" id="IPR019749">
    <property type="entry name" value="Band_41_domain"/>
</dbReference>
<organism evidence="8 9">
    <name type="scientific">Astyanax mexicanus</name>
    <name type="common">Blind cave fish</name>
    <name type="synonym">Astyanax fasciatus mexicanus</name>
    <dbReference type="NCBI Taxonomy" id="7994"/>
    <lineage>
        <taxon>Eukaryota</taxon>
        <taxon>Metazoa</taxon>
        <taxon>Chordata</taxon>
        <taxon>Craniata</taxon>
        <taxon>Vertebrata</taxon>
        <taxon>Euteleostomi</taxon>
        <taxon>Actinopterygii</taxon>
        <taxon>Neopterygii</taxon>
        <taxon>Teleostei</taxon>
        <taxon>Ostariophysi</taxon>
        <taxon>Characiformes</taxon>
        <taxon>Characoidei</taxon>
        <taxon>Acestrorhamphidae</taxon>
        <taxon>Acestrorhamphinae</taxon>
        <taxon>Astyanax</taxon>
    </lineage>
</organism>
<accession>A0A8B9LNB1</accession>
<feature type="domain" description="PH" evidence="5">
    <location>
        <begin position="632"/>
        <end position="739"/>
    </location>
</feature>
<dbReference type="InterPro" id="IPR000299">
    <property type="entry name" value="FERM_domain"/>
</dbReference>
<feature type="coiled-coil region" evidence="3">
    <location>
        <begin position="1"/>
        <end position="85"/>
    </location>
</feature>
<feature type="domain" description="FERM" evidence="6">
    <location>
        <begin position="941"/>
        <end position="1274"/>
    </location>
</feature>
<dbReference type="Gene3D" id="2.30.29.30">
    <property type="entry name" value="Pleckstrin-homology domain (PH domain)/Phosphotyrosine-binding domain (PTB)"/>
    <property type="match status" value="3"/>
</dbReference>
<dbReference type="Pfam" id="PF00784">
    <property type="entry name" value="MyTH4"/>
    <property type="match status" value="1"/>
</dbReference>
<evidence type="ECO:0000313" key="9">
    <source>
        <dbReference type="Proteomes" id="UP000694621"/>
    </source>
</evidence>
<dbReference type="PANTHER" id="PTHR22903:SF3">
    <property type="entry name" value="PLECKSTRIN HOMOLOGY DOMAIN-CONTAINING FAMILY H MEMBER 2"/>
    <property type="match status" value="1"/>
</dbReference>
<feature type="compositionally biased region" description="Pro residues" evidence="4">
    <location>
        <begin position="413"/>
        <end position="422"/>
    </location>
</feature>
<dbReference type="InterPro" id="IPR038185">
    <property type="entry name" value="MyTH4_dom_sf"/>
</dbReference>
<evidence type="ECO:0000256" key="3">
    <source>
        <dbReference type="SAM" id="Coils"/>
    </source>
</evidence>
<dbReference type="Pfam" id="PF21989">
    <property type="entry name" value="RA_2"/>
    <property type="match status" value="1"/>
</dbReference>
<dbReference type="GO" id="GO:0005856">
    <property type="term" value="C:cytoskeleton"/>
    <property type="evidence" value="ECO:0007669"/>
    <property type="project" value="InterPro"/>
</dbReference>
<dbReference type="SMART" id="SM00295">
    <property type="entry name" value="B41"/>
    <property type="match status" value="1"/>
</dbReference>
<feature type="region of interest" description="Disordered" evidence="4">
    <location>
        <begin position="514"/>
        <end position="533"/>
    </location>
</feature>
<evidence type="ECO:0000259" key="5">
    <source>
        <dbReference type="PROSITE" id="PS50003"/>
    </source>
</evidence>
<sequence length="1314" mass="146557">MQHLESQVLEAERRAHEANQQVQWMEERLKAADVQSGDSELRLFRRCQDLQAALQEKDELIAALEQQLEEQKQSRIQDAKTVEEKAAKIKEWVMRKLKEVCFYNCLSLSLTSVYILFVLGLEQSAGSNTKPGEAQRLSSLTFGCFQVRGKSLQVLTGPVSAQRSDNGTCAFQTRTADKTPGSSCRTELEEERDCESTGDALSRGVSSVLSSAASEGEVGAYSGLELSRPTSEAYLTASDDSSSLFDDDMQRAECPTLCLPGVDTPAKLNSHGKANSEDVCSDDLNKRFQLQCLNSSSSSSEANSLTPILTTALTPKRPTPSQDPQDTPASPKQPRLRTENSFNVSLALAKKHLSQPQMCSEVAHGRSRNAISMLRPLKPQETDLDQDQEMETSEETSEAPADEQKTSDVPVPGNKPPTPPLHRFPSWESRIYAVAKSGIRLSETSCADVANKDFSHPSSYPAFMLYTSLIYRNMSTPVYTTVKGVGVWVWGSELTVSLSSMASESDYAIPPDAYSTDTDCSEPENKLPKTCSSSTDDVKTWKRRWFVLKDGELLYYKSPSDVIRKPQGQIELSASSSIARGDGKQMLQVVTGKRVYNLKADSPNLLEEWLRVLQCVLRVKAASPLFTQPDVRPAMKGHLMKVKHGYSKRVWCALFGKTLYYFRCQEDKFPLGQIRLWEASVEEVERSCDSEEDSKRGQIGSPARSSISIQSLNQAPTYLIIDSQHEKAAWLYHLSVAAGASMGQVGTDFEHLVGKLLNIDGDSGSQIWRHPMLCFSKEGLTSPLTTLPSQALQTEAIKLFKTCQLFINVTIDTPAIDYHVTLAQCALQVCLTHPELQNEIYCQLIKQTRRRQPHGQPGPLQGWQFLALCVGLFLPQHPILWLLQVHLKKHADSRTEVGKYAIYCQRSAERTQQKGDRQARPSRMEILSILLRNPYHHSLPFSLPVHFLNNTYQVVSFDASTTVEEFQTRLNQDTGMRKTGQSGFSLYSDDPTGQNLEHYLQGSLKICDIISKWEQACKELHTGKSENTRTVKLTYKNRLYFSQQLRGETERERLLLAYQTNEEIVAGHFPVNKELALEMSALLAQVEFGDFEVPFSSAAGSGSGQAKSKQTLKQVLERFYPKHYRRACSEEQLSHLGQKLSARWASLRGRTTSECVRIYLTVARKWPFFGAKLFEAELLSPSQQSTHVWLAVHEDGLSVLEFTSIKLLVSHSHKNIVTFGGCRKNFMLVVSQSSGSNTAREKPTEKHLFTMSASKIQETTLLMASYINSAHQQKSAAHHLSAPALLLAQSQVGEQRSKSPPAACSRPSKAPTLL</sequence>
<dbReference type="InterPro" id="IPR035963">
    <property type="entry name" value="FERM_2"/>
</dbReference>
<dbReference type="CDD" id="cd13282">
    <property type="entry name" value="PH1_PLEKHH1_PLEKHH2"/>
    <property type="match status" value="1"/>
</dbReference>
<dbReference type="SMART" id="SM00139">
    <property type="entry name" value="MyTH4"/>
    <property type="match status" value="1"/>
</dbReference>
<dbReference type="Gene3D" id="1.25.40.530">
    <property type="entry name" value="MyTH4 domain"/>
    <property type="match status" value="1"/>
</dbReference>
<evidence type="ECO:0000256" key="4">
    <source>
        <dbReference type="SAM" id="MobiDB-lite"/>
    </source>
</evidence>
<feature type="region of interest" description="Disordered" evidence="4">
    <location>
        <begin position="370"/>
        <end position="424"/>
    </location>
</feature>
<proteinExistence type="predicted"/>
<dbReference type="CDD" id="cd00821">
    <property type="entry name" value="PH"/>
    <property type="match status" value="1"/>
</dbReference>
<dbReference type="InterPro" id="IPR019748">
    <property type="entry name" value="FERM_central"/>
</dbReference>
<dbReference type="Gene3D" id="1.20.80.10">
    <property type="match status" value="1"/>
</dbReference>
<feature type="domain" description="PH" evidence="5">
    <location>
        <begin position="520"/>
        <end position="618"/>
    </location>
</feature>
<protein>
    <submittedName>
        <fullName evidence="8">Pleckstrin homology domain containing, family H (with MyTH4 domain) member 2</fullName>
    </submittedName>
</protein>
<dbReference type="GO" id="GO:0005737">
    <property type="term" value="C:cytoplasm"/>
    <property type="evidence" value="ECO:0007669"/>
    <property type="project" value="TreeGrafter"/>
</dbReference>
<dbReference type="Proteomes" id="UP000694621">
    <property type="component" value="Unplaced"/>
</dbReference>
<dbReference type="FunFam" id="1.25.40.530:FF:000001">
    <property type="entry name" value="Pleckstrin homology domain-containing family H member 2"/>
    <property type="match status" value="1"/>
</dbReference>
<dbReference type="Pfam" id="PF00169">
    <property type="entry name" value="PH"/>
    <property type="match status" value="1"/>
</dbReference>
<dbReference type="Pfam" id="PF00373">
    <property type="entry name" value="FERM_M"/>
    <property type="match status" value="1"/>
</dbReference>
<dbReference type="InterPro" id="IPR011993">
    <property type="entry name" value="PH-like_dom_sf"/>
</dbReference>
<dbReference type="PROSITE" id="PS50003">
    <property type="entry name" value="PH_DOMAIN"/>
    <property type="match status" value="2"/>
</dbReference>
<dbReference type="InterPro" id="IPR001849">
    <property type="entry name" value="PH_domain"/>
</dbReference>
<dbReference type="PROSITE" id="PS51016">
    <property type="entry name" value="MYTH4"/>
    <property type="match status" value="1"/>
</dbReference>
<evidence type="ECO:0000256" key="2">
    <source>
        <dbReference type="ARBA" id="ARBA00023054"/>
    </source>
</evidence>
<dbReference type="SUPFAM" id="SSF50729">
    <property type="entry name" value="PH domain-like"/>
    <property type="match status" value="2"/>
</dbReference>
<keyword evidence="1" id="KW-0677">Repeat</keyword>
<dbReference type="CDD" id="cd14473">
    <property type="entry name" value="FERM_B-lobe"/>
    <property type="match status" value="1"/>
</dbReference>
<evidence type="ECO:0000259" key="6">
    <source>
        <dbReference type="PROSITE" id="PS50057"/>
    </source>
</evidence>
<dbReference type="SUPFAM" id="SSF47031">
    <property type="entry name" value="Second domain of FERM"/>
    <property type="match status" value="1"/>
</dbReference>
<dbReference type="SMART" id="SM00233">
    <property type="entry name" value="PH"/>
    <property type="match status" value="2"/>
</dbReference>
<dbReference type="Gene3D" id="3.10.20.90">
    <property type="entry name" value="Phosphatidylinositol 3-kinase Catalytic Subunit, Chain A, domain 1"/>
    <property type="match status" value="1"/>
</dbReference>
<dbReference type="GO" id="GO:0030835">
    <property type="term" value="P:negative regulation of actin filament depolymerization"/>
    <property type="evidence" value="ECO:0007669"/>
    <property type="project" value="TreeGrafter"/>
</dbReference>
<feature type="region of interest" description="Disordered" evidence="4">
    <location>
        <begin position="312"/>
        <end position="338"/>
    </location>
</feature>